<feature type="region of interest" description="Disordered" evidence="1">
    <location>
        <begin position="1"/>
        <end position="36"/>
    </location>
</feature>
<feature type="compositionally biased region" description="Polar residues" evidence="1">
    <location>
        <begin position="27"/>
        <end position="36"/>
    </location>
</feature>
<accession>A0A8I3A8V2</accession>
<evidence type="ECO:0000313" key="3">
    <source>
        <dbReference type="Proteomes" id="UP000683000"/>
    </source>
</evidence>
<dbReference type="AlphaFoldDB" id="A0A8I3A8V2"/>
<dbReference type="OrthoDB" id="3269111at2759"/>
<proteinExistence type="predicted"/>
<comment type="caution">
    <text evidence="2">The sequence shown here is derived from an EMBL/GenBank/DDBJ whole genome shotgun (WGS) entry which is preliminary data.</text>
</comment>
<reference evidence="2" key="1">
    <citation type="submission" date="2021-03" db="EMBL/GenBank/DDBJ databases">
        <title>Evolutionary innovations through gain and loss of genes in the ectomycorrhizal Boletales.</title>
        <authorList>
            <person name="Wu G."/>
            <person name="Miyauchi S."/>
            <person name="Morin E."/>
            <person name="Yang Z.-L."/>
            <person name="Xu J."/>
            <person name="Martin F.M."/>
        </authorList>
    </citation>
    <scope>NUCLEOTIDE SEQUENCE</scope>
    <source>
        <strain evidence="2">BR01</strain>
    </source>
</reference>
<name>A0A8I3A8V2_9AGAM</name>
<dbReference type="EMBL" id="JAGFBS010000018">
    <property type="protein sequence ID" value="KAG6374256.1"/>
    <property type="molecule type" value="Genomic_DNA"/>
</dbReference>
<protein>
    <submittedName>
        <fullName evidence="2">Uncharacterized protein</fullName>
    </submittedName>
</protein>
<evidence type="ECO:0000256" key="1">
    <source>
        <dbReference type="SAM" id="MobiDB-lite"/>
    </source>
</evidence>
<dbReference type="Proteomes" id="UP000683000">
    <property type="component" value="Unassembled WGS sequence"/>
</dbReference>
<gene>
    <name evidence="2" type="ORF">JVT61DRAFT_4273</name>
</gene>
<evidence type="ECO:0000313" key="2">
    <source>
        <dbReference type="EMBL" id="KAG6374256.1"/>
    </source>
</evidence>
<feature type="compositionally biased region" description="Basic and acidic residues" evidence="1">
    <location>
        <begin position="1"/>
        <end position="26"/>
    </location>
</feature>
<sequence length="241" mass="26923">MSKDVDSLIPDKELQDHGDLVPDNHDNNPPSQYNDGQGIQVSIAFTHHPPRTSNNQKRRKNAKSNPPITFFISMKLAASRIFSIQLLKSLCSMQVTVYAIVSATEVASSVLTTSRSNVNLTAVSNFDTLITEACKMKKNPNIKLFIVQTKYLDENDDEEHEDEDKASKPCCKQTVQPSKEEMKLNEHIAELSHCYACEDRACTFPICCLAGPTAKHVHLTPLHLRTWASAIISALHHLLMI</sequence>
<keyword evidence="3" id="KW-1185">Reference proteome</keyword>
<organism evidence="2 3">
    <name type="scientific">Boletus reticuloceps</name>
    <dbReference type="NCBI Taxonomy" id="495285"/>
    <lineage>
        <taxon>Eukaryota</taxon>
        <taxon>Fungi</taxon>
        <taxon>Dikarya</taxon>
        <taxon>Basidiomycota</taxon>
        <taxon>Agaricomycotina</taxon>
        <taxon>Agaricomycetes</taxon>
        <taxon>Agaricomycetidae</taxon>
        <taxon>Boletales</taxon>
        <taxon>Boletineae</taxon>
        <taxon>Boletaceae</taxon>
        <taxon>Boletoideae</taxon>
        <taxon>Boletus</taxon>
    </lineage>
</organism>